<gene>
    <name evidence="2" type="ORF">HKW67_03590</name>
</gene>
<sequence length="192" mass="20164">MATRSARVVLLGTSLTAGLGLDPEKAYPALLQQKADSAGYAVRIVNAGLSGETSAGALRRAGWVLDQPAALVVLEVGANDGLRGVDPDSTYANIVALVKVVRTQRPEADVALVQMEAPTNLGGSYTTRFHEAYPRAAKVTGVTLLPFLLEGVAGDARLNQADGIHPNPEGSKRVAETVWRGLSPLLAKVSRR</sequence>
<keyword evidence="3" id="KW-1185">Reference proteome</keyword>
<accession>A0A6M4IHT6</accession>
<proteinExistence type="predicted"/>
<dbReference type="InterPro" id="IPR013830">
    <property type="entry name" value="SGNH_hydro"/>
</dbReference>
<dbReference type="SUPFAM" id="SSF52266">
    <property type="entry name" value="SGNH hydrolase"/>
    <property type="match status" value="1"/>
</dbReference>
<dbReference type="InterPro" id="IPR051532">
    <property type="entry name" value="Ester_Hydrolysis_Enzymes"/>
</dbReference>
<protein>
    <submittedName>
        <fullName evidence="2">Arylesterase</fullName>
    </submittedName>
</protein>
<dbReference type="InterPro" id="IPR036514">
    <property type="entry name" value="SGNH_hydro_sf"/>
</dbReference>
<dbReference type="Gene3D" id="3.40.50.1110">
    <property type="entry name" value="SGNH hydrolase"/>
    <property type="match status" value="1"/>
</dbReference>
<dbReference type="EMBL" id="CP053085">
    <property type="protein sequence ID" value="QJR34664.1"/>
    <property type="molecule type" value="Genomic_DNA"/>
</dbReference>
<reference evidence="2 3" key="1">
    <citation type="submission" date="2020-05" db="EMBL/GenBank/DDBJ databases">
        <title>Complete genome sequence of Gemmatimonas greenlandica TET16.</title>
        <authorList>
            <person name="Zeng Y."/>
        </authorList>
    </citation>
    <scope>NUCLEOTIDE SEQUENCE [LARGE SCALE GENOMIC DNA]</scope>
    <source>
        <strain evidence="2 3">TET16</strain>
    </source>
</reference>
<evidence type="ECO:0000259" key="1">
    <source>
        <dbReference type="Pfam" id="PF13472"/>
    </source>
</evidence>
<dbReference type="RefSeq" id="WP_171224092.1">
    <property type="nucleotide sequence ID" value="NZ_CP053085.1"/>
</dbReference>
<name>A0A6M4IHT6_9BACT</name>
<dbReference type="PANTHER" id="PTHR30383">
    <property type="entry name" value="THIOESTERASE 1/PROTEASE 1/LYSOPHOSPHOLIPASE L1"/>
    <property type="match status" value="1"/>
</dbReference>
<dbReference type="KEGG" id="ggr:HKW67_03590"/>
<dbReference type="PANTHER" id="PTHR30383:SF24">
    <property type="entry name" value="THIOESTERASE 1_PROTEASE 1_LYSOPHOSPHOLIPASE L1"/>
    <property type="match status" value="1"/>
</dbReference>
<dbReference type="Proteomes" id="UP000500938">
    <property type="component" value="Chromosome"/>
</dbReference>
<evidence type="ECO:0000313" key="2">
    <source>
        <dbReference type="EMBL" id="QJR34664.1"/>
    </source>
</evidence>
<dbReference type="GO" id="GO:0004622">
    <property type="term" value="F:phosphatidylcholine lysophospholipase activity"/>
    <property type="evidence" value="ECO:0007669"/>
    <property type="project" value="TreeGrafter"/>
</dbReference>
<organism evidence="2 3">
    <name type="scientific">Gemmatimonas groenlandica</name>
    <dbReference type="NCBI Taxonomy" id="2732249"/>
    <lineage>
        <taxon>Bacteria</taxon>
        <taxon>Pseudomonadati</taxon>
        <taxon>Gemmatimonadota</taxon>
        <taxon>Gemmatimonadia</taxon>
        <taxon>Gemmatimonadales</taxon>
        <taxon>Gemmatimonadaceae</taxon>
        <taxon>Gemmatimonas</taxon>
    </lineage>
</organism>
<evidence type="ECO:0000313" key="3">
    <source>
        <dbReference type="Proteomes" id="UP000500938"/>
    </source>
</evidence>
<feature type="domain" description="SGNH hydrolase-type esterase" evidence="1">
    <location>
        <begin position="11"/>
        <end position="172"/>
    </location>
</feature>
<dbReference type="AlphaFoldDB" id="A0A6M4IHT6"/>
<dbReference type="CDD" id="cd01822">
    <property type="entry name" value="Lysophospholipase_L1_like"/>
    <property type="match status" value="1"/>
</dbReference>
<dbReference type="Pfam" id="PF13472">
    <property type="entry name" value="Lipase_GDSL_2"/>
    <property type="match status" value="1"/>
</dbReference>